<dbReference type="PROSITE" id="PS50853">
    <property type="entry name" value="FN3"/>
    <property type="match status" value="1"/>
</dbReference>
<dbReference type="Pfam" id="PF00041">
    <property type="entry name" value="fn3"/>
    <property type="match status" value="1"/>
</dbReference>
<dbReference type="InterPro" id="IPR003961">
    <property type="entry name" value="FN3_dom"/>
</dbReference>
<proteinExistence type="predicted"/>
<dbReference type="OrthoDB" id="8923679at2759"/>
<reference evidence="1" key="1">
    <citation type="submission" date="2020-04" db="EMBL/GenBank/DDBJ databases">
        <authorList>
            <person name="Alioto T."/>
            <person name="Alioto T."/>
            <person name="Gomez Garrido J."/>
        </authorList>
    </citation>
    <scope>NUCLEOTIDE SEQUENCE</scope>
    <source>
        <strain evidence="1">A484AB</strain>
    </source>
</reference>
<sequence length="210" mass="23561">PGKAPRNLEVYPSPRKAWLDWKVVQPYYQYGKQISYRIIVKNLRTAEIDFGHHVAVQDQSKIDYGKLLDGLKGLTNYQLNVSLINVVGEGPITSLLFATLEGVPSAYPQQFSIVNVTFNTISATWEAIDFEETHGILRGYHIYYRLAGLNGTWANVSVTDLAANAPVLSLRSYEIRVCGYTRVGDGIISPIHIVNTTGFSKYIIIMFFLN</sequence>
<dbReference type="InterPro" id="IPR036116">
    <property type="entry name" value="FN3_sf"/>
</dbReference>
<name>A0A7D9LSN4_PARCT</name>
<dbReference type="InterPro" id="IPR013783">
    <property type="entry name" value="Ig-like_fold"/>
</dbReference>
<dbReference type="Proteomes" id="UP001152795">
    <property type="component" value="Unassembled WGS sequence"/>
</dbReference>
<comment type="caution">
    <text evidence="1">The sequence shown here is derived from an EMBL/GenBank/DDBJ whole genome shotgun (WGS) entry which is preliminary data.</text>
</comment>
<gene>
    <name evidence="1" type="ORF">PACLA_8A027726</name>
</gene>
<dbReference type="SUPFAM" id="SSF49265">
    <property type="entry name" value="Fibronectin type III"/>
    <property type="match status" value="1"/>
</dbReference>
<protein>
    <submittedName>
        <fullName evidence="1">Down syndrome cell adhesion molecule Dscam2</fullName>
    </submittedName>
</protein>
<dbReference type="Gene3D" id="2.60.40.10">
    <property type="entry name" value="Immunoglobulins"/>
    <property type="match status" value="2"/>
</dbReference>
<organism evidence="1 2">
    <name type="scientific">Paramuricea clavata</name>
    <name type="common">Red gorgonian</name>
    <name type="synonym">Violescent sea-whip</name>
    <dbReference type="NCBI Taxonomy" id="317549"/>
    <lineage>
        <taxon>Eukaryota</taxon>
        <taxon>Metazoa</taxon>
        <taxon>Cnidaria</taxon>
        <taxon>Anthozoa</taxon>
        <taxon>Octocorallia</taxon>
        <taxon>Malacalcyonacea</taxon>
        <taxon>Plexauridae</taxon>
        <taxon>Paramuricea</taxon>
    </lineage>
</organism>
<dbReference type="AlphaFoldDB" id="A0A7D9LSN4"/>
<accession>A0A7D9LSN4</accession>
<dbReference type="SMART" id="SM00060">
    <property type="entry name" value="FN3"/>
    <property type="match status" value="2"/>
</dbReference>
<dbReference type="EMBL" id="CACRXK020024002">
    <property type="protein sequence ID" value="CAB4038266.1"/>
    <property type="molecule type" value="Genomic_DNA"/>
</dbReference>
<feature type="non-terminal residue" evidence="1">
    <location>
        <position position="210"/>
    </location>
</feature>
<dbReference type="CDD" id="cd00063">
    <property type="entry name" value="FN3"/>
    <property type="match status" value="2"/>
</dbReference>
<evidence type="ECO:0000313" key="1">
    <source>
        <dbReference type="EMBL" id="CAB4038266.1"/>
    </source>
</evidence>
<evidence type="ECO:0000313" key="2">
    <source>
        <dbReference type="Proteomes" id="UP001152795"/>
    </source>
</evidence>
<keyword evidence="2" id="KW-1185">Reference proteome</keyword>